<name>A0A1T4VNQ0_9BACT</name>
<comment type="subcellular location">
    <subcellularLocation>
        <location evidence="1">Membrane</location>
        <topology evidence="1">Multi-pass membrane protein</topology>
    </subcellularLocation>
</comment>
<dbReference type="Proteomes" id="UP000189733">
    <property type="component" value="Unassembled WGS sequence"/>
</dbReference>
<dbReference type="Gene3D" id="1.20.1540.10">
    <property type="entry name" value="Rhomboid-like"/>
    <property type="match status" value="1"/>
</dbReference>
<proteinExistence type="inferred from homology"/>
<dbReference type="PANTHER" id="PTHR43731">
    <property type="entry name" value="RHOMBOID PROTEASE"/>
    <property type="match status" value="1"/>
</dbReference>
<evidence type="ECO:0000259" key="8">
    <source>
        <dbReference type="Pfam" id="PF01694"/>
    </source>
</evidence>
<keyword evidence="10" id="KW-1185">Reference proteome</keyword>
<dbReference type="InterPro" id="IPR035952">
    <property type="entry name" value="Rhomboid-like_sf"/>
</dbReference>
<evidence type="ECO:0000256" key="6">
    <source>
        <dbReference type="ARBA" id="ARBA00023136"/>
    </source>
</evidence>
<gene>
    <name evidence="9" type="ORF">SAMN02745702_00612</name>
</gene>
<dbReference type="STRING" id="1121442.SAMN02745702_00612"/>
<feature type="transmembrane region" description="Helical" evidence="7">
    <location>
        <begin position="132"/>
        <end position="151"/>
    </location>
</feature>
<dbReference type="EMBL" id="FUYA01000002">
    <property type="protein sequence ID" value="SKA66525.1"/>
    <property type="molecule type" value="Genomic_DNA"/>
</dbReference>
<keyword evidence="9" id="KW-0645">Protease</keyword>
<reference evidence="9 10" key="1">
    <citation type="submission" date="2017-02" db="EMBL/GenBank/DDBJ databases">
        <authorList>
            <person name="Peterson S.W."/>
        </authorList>
    </citation>
    <scope>NUCLEOTIDE SEQUENCE [LARGE SCALE GENOMIC DNA]</scope>
    <source>
        <strain evidence="9 10">DSM 18034</strain>
    </source>
</reference>
<dbReference type="SUPFAM" id="SSF144091">
    <property type="entry name" value="Rhomboid-like"/>
    <property type="match status" value="1"/>
</dbReference>
<evidence type="ECO:0000256" key="4">
    <source>
        <dbReference type="ARBA" id="ARBA00022801"/>
    </source>
</evidence>
<dbReference type="OrthoDB" id="9813074at2"/>
<evidence type="ECO:0000313" key="9">
    <source>
        <dbReference type="EMBL" id="SKA66525.1"/>
    </source>
</evidence>
<dbReference type="InterPro" id="IPR050925">
    <property type="entry name" value="Rhomboid_protease_S54"/>
</dbReference>
<dbReference type="AlphaFoldDB" id="A0A1T4VNQ0"/>
<dbReference type="GO" id="GO:0006508">
    <property type="term" value="P:proteolysis"/>
    <property type="evidence" value="ECO:0007669"/>
    <property type="project" value="UniProtKB-KW"/>
</dbReference>
<feature type="transmembrane region" description="Helical" evidence="7">
    <location>
        <begin position="15"/>
        <end position="34"/>
    </location>
</feature>
<dbReference type="RefSeq" id="WP_078683936.1">
    <property type="nucleotide sequence ID" value="NZ_FUYA01000002.1"/>
</dbReference>
<dbReference type="PANTHER" id="PTHR43731:SF14">
    <property type="entry name" value="PRESENILIN-ASSOCIATED RHOMBOID-LIKE PROTEIN, MITOCHONDRIAL"/>
    <property type="match status" value="1"/>
</dbReference>
<evidence type="ECO:0000256" key="1">
    <source>
        <dbReference type="ARBA" id="ARBA00004141"/>
    </source>
</evidence>
<evidence type="ECO:0000313" key="10">
    <source>
        <dbReference type="Proteomes" id="UP000189733"/>
    </source>
</evidence>
<feature type="transmembrane region" description="Helical" evidence="7">
    <location>
        <begin position="70"/>
        <end position="96"/>
    </location>
</feature>
<feature type="transmembrane region" description="Helical" evidence="7">
    <location>
        <begin position="201"/>
        <end position="220"/>
    </location>
</feature>
<feature type="transmembrane region" description="Helical" evidence="7">
    <location>
        <begin position="158"/>
        <end position="181"/>
    </location>
</feature>
<feature type="domain" description="Peptidase S54 rhomboid" evidence="8">
    <location>
        <begin position="68"/>
        <end position="221"/>
    </location>
</feature>
<dbReference type="FunFam" id="1.20.1540.10:FF:000027">
    <property type="entry name" value="Rhomboid family intramembrane serine protease"/>
    <property type="match status" value="1"/>
</dbReference>
<protein>
    <submittedName>
        <fullName evidence="9">Membrane associated serine protease, rhomboid family</fullName>
    </submittedName>
</protein>
<evidence type="ECO:0000256" key="5">
    <source>
        <dbReference type="ARBA" id="ARBA00022989"/>
    </source>
</evidence>
<evidence type="ECO:0000256" key="3">
    <source>
        <dbReference type="ARBA" id="ARBA00022692"/>
    </source>
</evidence>
<keyword evidence="3 7" id="KW-0812">Transmembrane</keyword>
<feature type="transmembrane region" description="Helical" evidence="7">
    <location>
        <begin position="41"/>
        <end position="64"/>
    </location>
</feature>
<dbReference type="InterPro" id="IPR022764">
    <property type="entry name" value="Peptidase_S54_rhomboid_dom"/>
</dbReference>
<accession>A0A1T4VNQ0</accession>
<organism evidence="9 10">
    <name type="scientific">Desulfobaculum bizertense DSM 18034</name>
    <dbReference type="NCBI Taxonomy" id="1121442"/>
    <lineage>
        <taxon>Bacteria</taxon>
        <taxon>Pseudomonadati</taxon>
        <taxon>Thermodesulfobacteriota</taxon>
        <taxon>Desulfovibrionia</taxon>
        <taxon>Desulfovibrionales</taxon>
        <taxon>Desulfovibrionaceae</taxon>
        <taxon>Desulfobaculum</taxon>
    </lineage>
</organism>
<keyword evidence="4" id="KW-0378">Hydrolase</keyword>
<keyword evidence="6 7" id="KW-0472">Membrane</keyword>
<dbReference type="GO" id="GO:0016020">
    <property type="term" value="C:membrane"/>
    <property type="evidence" value="ECO:0007669"/>
    <property type="project" value="UniProtKB-SubCell"/>
</dbReference>
<dbReference type="GO" id="GO:0004252">
    <property type="term" value="F:serine-type endopeptidase activity"/>
    <property type="evidence" value="ECO:0007669"/>
    <property type="project" value="InterPro"/>
</dbReference>
<sequence>MFPIRDSVPRVHVPYAVYGIILLNTIVFLLTVNLSERDMALVFHIFGVVPLRFSDVALAAQMGYPPDGYWAFLTYMFLHGSWLHFIINMWTLWIFADNIEDVMGPWRFLAFYILSGLAALVVHMVFNLSSNIPVVGASGAIAGVMGAYFLLYPHSRVLTVIPIIIIPFIVEIPAIIYLGIWFLTQFVSGVASFVAAKSGGIAWWAHAGGFLAGLILLPLFRQKGRCYFCRLPDADPRSVPGFRH</sequence>
<keyword evidence="5 7" id="KW-1133">Transmembrane helix</keyword>
<feature type="transmembrane region" description="Helical" evidence="7">
    <location>
        <begin position="108"/>
        <end position="126"/>
    </location>
</feature>
<evidence type="ECO:0000256" key="2">
    <source>
        <dbReference type="ARBA" id="ARBA00009045"/>
    </source>
</evidence>
<dbReference type="Pfam" id="PF01694">
    <property type="entry name" value="Rhomboid"/>
    <property type="match status" value="1"/>
</dbReference>
<comment type="similarity">
    <text evidence="2">Belongs to the peptidase S54 family.</text>
</comment>
<evidence type="ECO:0000256" key="7">
    <source>
        <dbReference type="SAM" id="Phobius"/>
    </source>
</evidence>